<accession>A0A7Y4IHV7</accession>
<dbReference type="PROSITE" id="PS51186">
    <property type="entry name" value="GNAT"/>
    <property type="match status" value="1"/>
</dbReference>
<proteinExistence type="predicted"/>
<dbReference type="InterPro" id="IPR016181">
    <property type="entry name" value="Acyl_CoA_acyltransferase"/>
</dbReference>
<dbReference type="PANTHER" id="PTHR43233:SF1">
    <property type="entry name" value="FAMILY N-ACETYLTRANSFERASE, PUTATIVE (AFU_ORTHOLOGUE AFUA_6G03350)-RELATED"/>
    <property type="match status" value="1"/>
</dbReference>
<dbReference type="RefSeq" id="WP_171441658.1">
    <property type="nucleotide sequence ID" value="NZ_JABFNS010000003.1"/>
</dbReference>
<dbReference type="SUPFAM" id="SSF55729">
    <property type="entry name" value="Acyl-CoA N-acyltransferases (Nat)"/>
    <property type="match status" value="1"/>
</dbReference>
<keyword evidence="2" id="KW-0808">Transferase</keyword>
<dbReference type="Proteomes" id="UP000533080">
    <property type="component" value="Unassembled WGS sequence"/>
</dbReference>
<dbReference type="CDD" id="cd04301">
    <property type="entry name" value="NAT_SF"/>
    <property type="match status" value="1"/>
</dbReference>
<dbReference type="EMBL" id="JABFNT010000037">
    <property type="protein sequence ID" value="NOJ79386.1"/>
    <property type="molecule type" value="Genomic_DNA"/>
</dbReference>
<reference evidence="2 3" key="1">
    <citation type="submission" date="2020-05" db="EMBL/GenBank/DDBJ databases">
        <authorList>
            <person name="Whitworth D."/>
        </authorList>
    </citation>
    <scope>NUCLEOTIDE SEQUENCE [LARGE SCALE GENOMIC DNA]</scope>
    <source>
        <strain evidence="2 3">AM005</strain>
    </source>
</reference>
<evidence type="ECO:0000313" key="3">
    <source>
        <dbReference type="Proteomes" id="UP000533080"/>
    </source>
</evidence>
<dbReference type="GO" id="GO:0016747">
    <property type="term" value="F:acyltransferase activity, transferring groups other than amino-acyl groups"/>
    <property type="evidence" value="ECO:0007669"/>
    <property type="project" value="InterPro"/>
</dbReference>
<evidence type="ECO:0000313" key="2">
    <source>
        <dbReference type="EMBL" id="NOJ79386.1"/>
    </source>
</evidence>
<dbReference type="Gene3D" id="3.40.630.30">
    <property type="match status" value="1"/>
</dbReference>
<gene>
    <name evidence="2" type="ORF">HNV28_13735</name>
</gene>
<dbReference type="PANTHER" id="PTHR43233">
    <property type="entry name" value="FAMILY N-ACETYLTRANSFERASE, PUTATIVE (AFU_ORTHOLOGUE AFUA_6G03350)-RELATED"/>
    <property type="match status" value="1"/>
</dbReference>
<comment type="caution">
    <text evidence="2">The sequence shown here is derived from an EMBL/GenBank/DDBJ whole genome shotgun (WGS) entry which is preliminary data.</text>
</comment>
<name>A0A7Y4IHV7_MYXXA</name>
<protein>
    <submittedName>
        <fullName evidence="2">GNAT family N-acetyltransferase</fullName>
    </submittedName>
</protein>
<dbReference type="Pfam" id="PF00583">
    <property type="entry name" value="Acetyltransf_1"/>
    <property type="match status" value="1"/>
</dbReference>
<dbReference type="InterPro" id="IPR053144">
    <property type="entry name" value="Acetyltransferase_Butenolide"/>
</dbReference>
<dbReference type="AlphaFoldDB" id="A0A7Y4IHV7"/>
<organism evidence="2 3">
    <name type="scientific">Myxococcus xanthus</name>
    <dbReference type="NCBI Taxonomy" id="34"/>
    <lineage>
        <taxon>Bacteria</taxon>
        <taxon>Pseudomonadati</taxon>
        <taxon>Myxococcota</taxon>
        <taxon>Myxococcia</taxon>
        <taxon>Myxococcales</taxon>
        <taxon>Cystobacterineae</taxon>
        <taxon>Myxococcaceae</taxon>
        <taxon>Myxococcus</taxon>
    </lineage>
</organism>
<evidence type="ECO:0000259" key="1">
    <source>
        <dbReference type="PROSITE" id="PS51186"/>
    </source>
</evidence>
<feature type="domain" description="N-acetyltransferase" evidence="1">
    <location>
        <begin position="19"/>
        <end position="157"/>
    </location>
</feature>
<dbReference type="InterPro" id="IPR000182">
    <property type="entry name" value="GNAT_dom"/>
</dbReference>
<sequence length="165" mass="18747">MRTHTEATPYEVHRDDGFVASDDPARIDLDVVHGYLSRSYWSAGIPRETVERAARNSLVFGLYSSGEQVGYARVVTDRASFAYLCDVFVLERYQGRGLGQWMMEALLEHPDLQGLRRFLLATRDAHSLYARYGFQPLGAPASFMERHDPDVYVRNREEGAKAKEG</sequence>